<comment type="cofactor">
    <cofactor evidence="2">
        <name>Mg(2+)</name>
        <dbReference type="ChEBI" id="CHEBI:18420"/>
    </cofactor>
</comment>
<accession>A0A444ISC4</accession>
<dbReference type="GO" id="GO:0004156">
    <property type="term" value="F:dihydropteroate synthase activity"/>
    <property type="evidence" value="ECO:0007669"/>
    <property type="project" value="UniProtKB-EC"/>
</dbReference>
<dbReference type="Pfam" id="PF00809">
    <property type="entry name" value="Pterin_bind"/>
    <property type="match status" value="1"/>
</dbReference>
<sequence>MPISIDTTKAKVAAAALEQGATLINDISALRQDPDMIRVARDCEVPIIIMHMQGTPEDMQLAPQYEDVITEIYAFFRERTGWMESQGVAKHRIILDPGIGFGKTLAHNLAILRNVGAFKQLGFPVLIGHSRKSFLEKLLGTPVAQRDCPTAIISALCAQQGADILRVHDVAKTVAAVRLTEELAQVPA</sequence>
<dbReference type="GO" id="GO:0005829">
    <property type="term" value="C:cytosol"/>
    <property type="evidence" value="ECO:0007669"/>
    <property type="project" value="TreeGrafter"/>
</dbReference>
<gene>
    <name evidence="10" type="ORF">H206_02567</name>
</gene>
<dbReference type="InterPro" id="IPR006390">
    <property type="entry name" value="DHP_synth_dom"/>
</dbReference>
<evidence type="ECO:0000256" key="7">
    <source>
        <dbReference type="ARBA" id="ARBA00022842"/>
    </source>
</evidence>
<dbReference type="InterPro" id="IPR011005">
    <property type="entry name" value="Dihydropteroate_synth-like_sf"/>
</dbReference>
<evidence type="ECO:0000313" key="10">
    <source>
        <dbReference type="EMBL" id="RWX43713.1"/>
    </source>
</evidence>
<dbReference type="EMBL" id="MTKO01000112">
    <property type="protein sequence ID" value="RWX43713.1"/>
    <property type="molecule type" value="Genomic_DNA"/>
</dbReference>
<keyword evidence="7" id="KW-0460">Magnesium</keyword>
<dbReference type="PROSITE" id="PS50972">
    <property type="entry name" value="PTERIN_BINDING"/>
    <property type="match status" value="1"/>
</dbReference>
<proteinExistence type="predicted"/>
<name>A0A444ISC4_9BACT</name>
<dbReference type="EC" id="2.5.1.15" evidence="4"/>
<evidence type="ECO:0000256" key="3">
    <source>
        <dbReference type="ARBA" id="ARBA00004763"/>
    </source>
</evidence>
<dbReference type="GO" id="GO:0046872">
    <property type="term" value="F:metal ion binding"/>
    <property type="evidence" value="ECO:0007669"/>
    <property type="project" value="UniProtKB-KW"/>
</dbReference>
<keyword evidence="5 10" id="KW-0808">Transferase</keyword>
<organism evidence="10 11">
    <name type="scientific">Candidatus Electrothrix aarhusensis</name>
    <dbReference type="NCBI Taxonomy" id="1859131"/>
    <lineage>
        <taxon>Bacteria</taxon>
        <taxon>Pseudomonadati</taxon>
        <taxon>Thermodesulfobacteriota</taxon>
        <taxon>Desulfobulbia</taxon>
        <taxon>Desulfobulbales</taxon>
        <taxon>Desulfobulbaceae</taxon>
        <taxon>Candidatus Electrothrix</taxon>
    </lineage>
</organism>
<keyword evidence="11" id="KW-1185">Reference proteome</keyword>
<comment type="pathway">
    <text evidence="3">Cofactor biosynthesis; tetrahydrofolate biosynthesis; 7,8-dihydrofolate from 2-amino-4-hydroxy-6-hydroxymethyl-7,8-dihydropteridine diphosphate and 4-aminobenzoate: step 1/2.</text>
</comment>
<dbReference type="Proteomes" id="UP000287853">
    <property type="component" value="Unassembled WGS sequence"/>
</dbReference>
<dbReference type="GO" id="GO:0046654">
    <property type="term" value="P:tetrahydrofolate biosynthetic process"/>
    <property type="evidence" value="ECO:0007669"/>
    <property type="project" value="TreeGrafter"/>
</dbReference>
<evidence type="ECO:0000256" key="1">
    <source>
        <dbReference type="ARBA" id="ARBA00000012"/>
    </source>
</evidence>
<evidence type="ECO:0000256" key="5">
    <source>
        <dbReference type="ARBA" id="ARBA00022679"/>
    </source>
</evidence>
<keyword evidence="6" id="KW-0479">Metal-binding</keyword>
<dbReference type="InterPro" id="IPR000489">
    <property type="entry name" value="Pterin-binding_dom"/>
</dbReference>
<dbReference type="PANTHER" id="PTHR20941:SF1">
    <property type="entry name" value="FOLIC ACID SYNTHESIS PROTEIN FOL1"/>
    <property type="match status" value="1"/>
</dbReference>
<feature type="domain" description="Pterin-binding" evidence="9">
    <location>
        <begin position="1"/>
        <end position="178"/>
    </location>
</feature>
<dbReference type="InterPro" id="IPR045031">
    <property type="entry name" value="DHP_synth-like"/>
</dbReference>
<dbReference type="AlphaFoldDB" id="A0A444ISC4"/>
<dbReference type="GO" id="GO:0046656">
    <property type="term" value="P:folic acid biosynthetic process"/>
    <property type="evidence" value="ECO:0007669"/>
    <property type="project" value="UniProtKB-KW"/>
</dbReference>
<evidence type="ECO:0000313" key="11">
    <source>
        <dbReference type="Proteomes" id="UP000287853"/>
    </source>
</evidence>
<keyword evidence="8" id="KW-0289">Folate biosynthesis</keyword>
<reference evidence="10 11" key="1">
    <citation type="submission" date="2017-01" db="EMBL/GenBank/DDBJ databases">
        <title>The cable genome- insights into the physiology and evolution of filamentous bacteria capable of sulfide oxidation via long distance electron transfer.</title>
        <authorList>
            <person name="Schreiber L."/>
            <person name="Bjerg J.T."/>
            <person name="Boggild A."/>
            <person name="Van De Vossenberg J."/>
            <person name="Meysman F."/>
            <person name="Nielsen L.P."/>
            <person name="Schramm A."/>
            <person name="Kjeldsen K.U."/>
        </authorList>
    </citation>
    <scope>NUCLEOTIDE SEQUENCE [LARGE SCALE GENOMIC DNA]</scope>
    <source>
        <strain evidence="10">MCF</strain>
    </source>
</reference>
<evidence type="ECO:0000256" key="8">
    <source>
        <dbReference type="ARBA" id="ARBA00022909"/>
    </source>
</evidence>
<comment type="catalytic activity">
    <reaction evidence="1">
        <text>(7,8-dihydropterin-6-yl)methyl diphosphate + 4-aminobenzoate = 7,8-dihydropteroate + diphosphate</text>
        <dbReference type="Rhea" id="RHEA:19949"/>
        <dbReference type="ChEBI" id="CHEBI:17836"/>
        <dbReference type="ChEBI" id="CHEBI:17839"/>
        <dbReference type="ChEBI" id="CHEBI:33019"/>
        <dbReference type="ChEBI" id="CHEBI:72950"/>
        <dbReference type="EC" id="2.5.1.15"/>
    </reaction>
</comment>
<evidence type="ECO:0000256" key="2">
    <source>
        <dbReference type="ARBA" id="ARBA00001946"/>
    </source>
</evidence>
<comment type="caution">
    <text evidence="10">The sequence shown here is derived from an EMBL/GenBank/DDBJ whole genome shotgun (WGS) entry which is preliminary data.</text>
</comment>
<evidence type="ECO:0000259" key="9">
    <source>
        <dbReference type="PROSITE" id="PS50972"/>
    </source>
</evidence>
<dbReference type="NCBIfam" id="TIGR01496">
    <property type="entry name" value="DHPS"/>
    <property type="match status" value="1"/>
</dbReference>
<dbReference type="SUPFAM" id="SSF51717">
    <property type="entry name" value="Dihydropteroate synthetase-like"/>
    <property type="match status" value="1"/>
</dbReference>
<protein>
    <recommendedName>
        <fullName evidence="4">dihydropteroate synthase</fullName>
        <ecNumber evidence="4">2.5.1.15</ecNumber>
    </recommendedName>
</protein>
<evidence type="ECO:0000256" key="4">
    <source>
        <dbReference type="ARBA" id="ARBA00012458"/>
    </source>
</evidence>
<dbReference type="PANTHER" id="PTHR20941">
    <property type="entry name" value="FOLATE SYNTHESIS PROTEINS"/>
    <property type="match status" value="1"/>
</dbReference>
<dbReference type="Gene3D" id="3.20.20.20">
    <property type="entry name" value="Dihydropteroate synthase-like"/>
    <property type="match status" value="1"/>
</dbReference>
<evidence type="ECO:0000256" key="6">
    <source>
        <dbReference type="ARBA" id="ARBA00022723"/>
    </source>
</evidence>